<organism evidence="2 3">
    <name type="scientific">Streptomyces subrutilus</name>
    <dbReference type="NCBI Taxonomy" id="36818"/>
    <lineage>
        <taxon>Bacteria</taxon>
        <taxon>Bacillati</taxon>
        <taxon>Actinomycetota</taxon>
        <taxon>Actinomycetes</taxon>
        <taxon>Kitasatosporales</taxon>
        <taxon>Streptomycetaceae</taxon>
        <taxon>Streptomyces</taxon>
    </lineage>
</organism>
<reference evidence="2" key="2">
    <citation type="submission" date="2020-09" db="EMBL/GenBank/DDBJ databases">
        <authorList>
            <person name="Sun Q."/>
            <person name="Ohkuma M."/>
        </authorList>
    </citation>
    <scope>NUCLEOTIDE SEQUENCE</scope>
    <source>
        <strain evidence="2">JCM 4834</strain>
    </source>
</reference>
<feature type="region of interest" description="Disordered" evidence="1">
    <location>
        <begin position="1"/>
        <end position="22"/>
    </location>
</feature>
<comment type="caution">
    <text evidence="2">The sequence shown here is derived from an EMBL/GenBank/DDBJ whole genome shotgun (WGS) entry which is preliminary data.</text>
</comment>
<protein>
    <submittedName>
        <fullName evidence="2">Uncharacterized protein</fullName>
    </submittedName>
</protein>
<accession>A0A918V6Y6</accession>
<proteinExistence type="predicted"/>
<name>A0A918V6Y6_9ACTN</name>
<evidence type="ECO:0000313" key="3">
    <source>
        <dbReference type="Proteomes" id="UP000634660"/>
    </source>
</evidence>
<dbReference type="EMBL" id="BMVX01000011">
    <property type="protein sequence ID" value="GGZ71136.1"/>
    <property type="molecule type" value="Genomic_DNA"/>
</dbReference>
<dbReference type="AlphaFoldDB" id="A0A918V6Y6"/>
<evidence type="ECO:0000256" key="1">
    <source>
        <dbReference type="SAM" id="MobiDB-lite"/>
    </source>
</evidence>
<evidence type="ECO:0000313" key="2">
    <source>
        <dbReference type="EMBL" id="GGZ71136.1"/>
    </source>
</evidence>
<sequence>MREARALAGAGSRELGDGGLAAVRQGPPQRFVGCGAGAGRADWGVRRRIRSAPDFACVPPGGTRRAVAASSTASPLRRL</sequence>
<gene>
    <name evidence="2" type="ORF">GCM10010371_33940</name>
</gene>
<dbReference type="Proteomes" id="UP000634660">
    <property type="component" value="Unassembled WGS sequence"/>
</dbReference>
<reference evidence="2" key="1">
    <citation type="journal article" date="2014" name="Int. J. Syst. Evol. Microbiol.">
        <title>Complete genome sequence of Corynebacterium casei LMG S-19264T (=DSM 44701T), isolated from a smear-ripened cheese.</title>
        <authorList>
            <consortium name="US DOE Joint Genome Institute (JGI-PGF)"/>
            <person name="Walter F."/>
            <person name="Albersmeier A."/>
            <person name="Kalinowski J."/>
            <person name="Ruckert C."/>
        </authorList>
    </citation>
    <scope>NUCLEOTIDE SEQUENCE</scope>
    <source>
        <strain evidence="2">JCM 4834</strain>
    </source>
</reference>